<keyword evidence="2" id="KW-1133">Transmembrane helix</keyword>
<keyword evidence="3" id="KW-0732">Signal</keyword>
<dbReference type="CDD" id="cd12087">
    <property type="entry name" value="TM_EGFR-like"/>
    <property type="match status" value="1"/>
</dbReference>
<dbReference type="GO" id="GO:0016787">
    <property type="term" value="F:hydrolase activity"/>
    <property type="evidence" value="ECO:0007669"/>
    <property type="project" value="UniProtKB-KW"/>
</dbReference>
<name>A0A0W0F7T4_MONRR</name>
<organism evidence="4 5">
    <name type="scientific">Moniliophthora roreri</name>
    <name type="common">Frosty pod rot fungus</name>
    <name type="synonym">Monilia roreri</name>
    <dbReference type="NCBI Taxonomy" id="221103"/>
    <lineage>
        <taxon>Eukaryota</taxon>
        <taxon>Fungi</taxon>
        <taxon>Dikarya</taxon>
        <taxon>Basidiomycota</taxon>
        <taxon>Agaricomycotina</taxon>
        <taxon>Agaricomycetes</taxon>
        <taxon>Agaricomycetidae</taxon>
        <taxon>Agaricales</taxon>
        <taxon>Marasmiineae</taxon>
        <taxon>Marasmiaceae</taxon>
        <taxon>Moniliophthora</taxon>
    </lineage>
</organism>
<comment type="caution">
    <text evidence="4">The sequence shown here is derived from an EMBL/GenBank/DDBJ whole genome shotgun (WGS) entry which is preliminary data.</text>
</comment>
<proteinExistence type="predicted"/>
<dbReference type="EMBL" id="LATX01002231">
    <property type="protein sequence ID" value="KTB32407.1"/>
    <property type="molecule type" value="Genomic_DNA"/>
</dbReference>
<reference evidence="4 5" key="1">
    <citation type="submission" date="2015-12" db="EMBL/GenBank/DDBJ databases">
        <title>Draft genome sequence of Moniliophthora roreri, the causal agent of frosty pod rot of cacao.</title>
        <authorList>
            <person name="Aime M.C."/>
            <person name="Diaz-Valderrama J.R."/>
            <person name="Kijpornyongpan T."/>
            <person name="Phillips-Mora W."/>
        </authorList>
    </citation>
    <scope>NUCLEOTIDE SEQUENCE [LARGE SCALE GENOMIC DNA]</scope>
    <source>
        <strain evidence="4 5">MCA 2952</strain>
    </source>
</reference>
<protein>
    <submittedName>
        <fullName evidence="4">Putative glycoside hydrolase family 76 protein</fullName>
    </submittedName>
</protein>
<gene>
    <name evidence="4" type="ORF">WG66_15019</name>
</gene>
<feature type="chain" id="PRO_5006901539" evidence="3">
    <location>
        <begin position="18"/>
        <end position="622"/>
    </location>
</feature>
<feature type="region of interest" description="Disordered" evidence="1">
    <location>
        <begin position="503"/>
        <end position="534"/>
    </location>
</feature>
<accession>A0A0W0F7T4</accession>
<keyword evidence="2" id="KW-0472">Membrane</keyword>
<feature type="signal peptide" evidence="3">
    <location>
        <begin position="1"/>
        <end position="17"/>
    </location>
</feature>
<evidence type="ECO:0000313" key="4">
    <source>
        <dbReference type="EMBL" id="KTB32407.1"/>
    </source>
</evidence>
<sequence length="622" mass="68559">MFIAFLGVMVALTTVKAQLSIPTLWETEVTYQSPDRIDAAKCALIQGVKRLKGPNWRFHHDLAANRPSFYAVLASFDIMTTQKRFSDLSLHFHSACASEIKPYSQVPPDVLDMESYAQSLRLTVSRQFGYSLMRAYKAYGNPNLVDIAKNCWEIANQYTISSRTTWSGKMATKNFTIVSKCDSQGVPTKGAVFQNFSRADGWINGYETAYFFLLSAMLADSEATPNSTYLLAAQESLDFLSQSGLSQEVLLSGASQSWLAIDVTTKPDCHFSVNPDPQAPWDLVSTSTAGLMIEGLSILTSLTHGSHTRDLLQRSILTIYNQTTRGWPEPTGVLTYYEGENGRLHLVRGLAEAYRRNTLLSLELRQFIKAFLGVQYNAVRNQASLGDGLYAGSWIGPVSEMVSFDPHNQSSAAQVLVDGIDLFGDTSKPSPPVEVITGSIVGVVVFLVSSGLAIYTFLRRRKRLSVQDSCITSQVSFGPSLMDPKFEITPFFDSQSDVLPFARDPPQGASGTTSLPPHCHTKDRSVLGQQNPKYASNNPTYRLIGPSFDPALELEDLETSSAILSSASHLPTTIGRAPGVREIPYDIPVVTGASFPDMIRIMYHRMWENDGQENPPDYPTQS</sequence>
<evidence type="ECO:0000256" key="2">
    <source>
        <dbReference type="SAM" id="Phobius"/>
    </source>
</evidence>
<dbReference type="GO" id="GO:0005975">
    <property type="term" value="P:carbohydrate metabolic process"/>
    <property type="evidence" value="ECO:0007669"/>
    <property type="project" value="InterPro"/>
</dbReference>
<keyword evidence="2" id="KW-0812">Transmembrane</keyword>
<dbReference type="Proteomes" id="UP000054988">
    <property type="component" value="Unassembled WGS sequence"/>
</dbReference>
<keyword evidence="4" id="KW-0378">Hydrolase</keyword>
<dbReference type="Gene3D" id="1.50.10.20">
    <property type="match status" value="1"/>
</dbReference>
<feature type="transmembrane region" description="Helical" evidence="2">
    <location>
        <begin position="435"/>
        <end position="458"/>
    </location>
</feature>
<dbReference type="AlphaFoldDB" id="A0A0W0F7T4"/>
<evidence type="ECO:0000256" key="1">
    <source>
        <dbReference type="SAM" id="MobiDB-lite"/>
    </source>
</evidence>
<evidence type="ECO:0000256" key="3">
    <source>
        <dbReference type="SAM" id="SignalP"/>
    </source>
</evidence>
<evidence type="ECO:0000313" key="5">
    <source>
        <dbReference type="Proteomes" id="UP000054988"/>
    </source>
</evidence>
<dbReference type="InterPro" id="IPR008928">
    <property type="entry name" value="6-hairpin_glycosidase_sf"/>
</dbReference>
<dbReference type="SUPFAM" id="SSF48208">
    <property type="entry name" value="Six-hairpin glycosidases"/>
    <property type="match status" value="1"/>
</dbReference>